<dbReference type="InterPro" id="IPR059192">
    <property type="entry name" value="PIN_19"/>
</dbReference>
<dbReference type="InterPro" id="IPR029060">
    <property type="entry name" value="PIN-like_dom_sf"/>
</dbReference>
<proteinExistence type="predicted"/>
<dbReference type="AlphaFoldDB" id="A0A7U6J4F9"/>
<accession>A0A7U6J4F9</accession>
<evidence type="ECO:0000313" key="1">
    <source>
        <dbReference type="EMBL" id="AZS27153.1"/>
    </source>
</evidence>
<reference evidence="1 2" key="1">
    <citation type="submission" date="2018-12" db="EMBL/GenBank/DDBJ databases">
        <title>Characterization and Draft Genome of Vibrio anguillarum J360 Marine Pathogen Isolated from an Outbreak in Lumpfish (Cyclopterus lumpus).</title>
        <authorList>
            <person name="Vasquez J.I."/>
            <person name="Cao T."/>
            <person name="Chakraborty S."/>
            <person name="Gnanagobal H."/>
            <person name="Wescot J."/>
            <person name="Boyce D."/>
            <person name="Santander J."/>
        </authorList>
    </citation>
    <scope>NUCLEOTIDE SEQUENCE [LARGE SCALE GENOMIC DNA]</scope>
    <source>
        <strain evidence="1 2">J360</strain>
    </source>
</reference>
<sequence>MLDDLLRRYRRAGVMLDTNLLVMYLIGVYDKELVPQFKRTEKYSVDDFEFLEFYVGQFDKLIVTPHVLAETWNFIEKIPKHQFDDFLSKVVPHIEVFEEEYVNKKTLLSSKGFSYIGITDMAVIQAAKSKKCFVITDDLRAYTHFFENGVETININHLRTI</sequence>
<dbReference type="Proteomes" id="UP000256923">
    <property type="component" value="Chromosome 2"/>
</dbReference>
<name>A0A7U6J4F9_VIBAN</name>
<dbReference type="EMBL" id="CP034673">
    <property type="protein sequence ID" value="AZS27153.1"/>
    <property type="molecule type" value="Genomic_DNA"/>
</dbReference>
<evidence type="ECO:0008006" key="3">
    <source>
        <dbReference type="Google" id="ProtNLM"/>
    </source>
</evidence>
<gene>
    <name evidence="1" type="ORF">DYL72_19895</name>
</gene>
<protein>
    <recommendedName>
        <fullName evidence="3">PIN domain-containing protein</fullName>
    </recommendedName>
</protein>
<dbReference type="SUPFAM" id="SSF88723">
    <property type="entry name" value="PIN domain-like"/>
    <property type="match status" value="1"/>
</dbReference>
<organism evidence="1 2">
    <name type="scientific">Vibrio anguillarum</name>
    <name type="common">Listonella anguillarum</name>
    <dbReference type="NCBI Taxonomy" id="55601"/>
    <lineage>
        <taxon>Bacteria</taxon>
        <taxon>Pseudomonadati</taxon>
        <taxon>Pseudomonadota</taxon>
        <taxon>Gammaproteobacteria</taxon>
        <taxon>Vibrionales</taxon>
        <taxon>Vibrionaceae</taxon>
        <taxon>Vibrio</taxon>
    </lineage>
</organism>
<evidence type="ECO:0000313" key="2">
    <source>
        <dbReference type="Proteomes" id="UP000256923"/>
    </source>
</evidence>
<dbReference type="RefSeq" id="WP_127170335.1">
    <property type="nucleotide sequence ID" value="NZ_CP023055.1"/>
</dbReference>
<dbReference type="CDD" id="cd18702">
    <property type="entry name" value="PIN_VapC_like"/>
    <property type="match status" value="1"/>
</dbReference>